<reference evidence="2 3" key="1">
    <citation type="submission" date="2016-08" db="EMBL/GenBank/DDBJ databases">
        <title>Novel Firmicute Genomes.</title>
        <authorList>
            <person name="Poppleton D.I."/>
            <person name="Gribaldo S."/>
        </authorList>
    </citation>
    <scope>NUCLEOTIDE SEQUENCE [LARGE SCALE GENOMIC DNA]</scope>
    <source>
        <strain evidence="2 3">RAOx-1</strain>
    </source>
</reference>
<proteinExistence type="predicted"/>
<feature type="region of interest" description="Disordered" evidence="1">
    <location>
        <begin position="28"/>
        <end position="65"/>
    </location>
</feature>
<sequence>MNESVARKSIRNRIAWITGVLQQGYVQADQTKAKPKSYPKKQIKQDRVPLGSGPRNSVVSIPWKN</sequence>
<feature type="compositionally biased region" description="Basic residues" evidence="1">
    <location>
        <begin position="33"/>
        <end position="42"/>
    </location>
</feature>
<dbReference type="EMBL" id="MCHY01000001">
    <property type="protein sequence ID" value="RKD27073.1"/>
    <property type="molecule type" value="Genomic_DNA"/>
</dbReference>
<protein>
    <submittedName>
        <fullName evidence="2">Uncharacterized protein</fullName>
    </submittedName>
</protein>
<evidence type="ECO:0000313" key="3">
    <source>
        <dbReference type="Proteomes" id="UP000284219"/>
    </source>
</evidence>
<evidence type="ECO:0000313" key="2">
    <source>
        <dbReference type="EMBL" id="RKD27073.1"/>
    </source>
</evidence>
<comment type="caution">
    <text evidence="2">The sequence shown here is derived from an EMBL/GenBank/DDBJ whole genome shotgun (WGS) entry which is preliminary data.</text>
</comment>
<keyword evidence="3" id="KW-1185">Reference proteome</keyword>
<dbReference type="AlphaFoldDB" id="A0A419SRK0"/>
<dbReference type="Proteomes" id="UP000284219">
    <property type="component" value="Unassembled WGS sequence"/>
</dbReference>
<organism evidence="2 3">
    <name type="scientific">Ammoniphilus oxalaticus</name>
    <dbReference type="NCBI Taxonomy" id="66863"/>
    <lineage>
        <taxon>Bacteria</taxon>
        <taxon>Bacillati</taxon>
        <taxon>Bacillota</taxon>
        <taxon>Bacilli</taxon>
        <taxon>Bacillales</taxon>
        <taxon>Paenibacillaceae</taxon>
        <taxon>Aneurinibacillus group</taxon>
        <taxon>Ammoniphilus</taxon>
    </lineage>
</organism>
<evidence type="ECO:0000256" key="1">
    <source>
        <dbReference type="SAM" id="MobiDB-lite"/>
    </source>
</evidence>
<accession>A0A419SRK0</accession>
<name>A0A419SRK0_9BACL</name>
<gene>
    <name evidence="2" type="ORF">BEP19_00425</name>
</gene>